<dbReference type="EC" id="2.7.7.14" evidence="10"/>
<keyword evidence="3" id="KW-0444">Lipid biosynthesis</keyword>
<evidence type="ECO:0000256" key="5">
    <source>
        <dbReference type="ARBA" id="ARBA00022695"/>
    </source>
</evidence>
<dbReference type="InterPro" id="IPR044608">
    <property type="entry name" value="Ect1/PCYT2"/>
</dbReference>
<dbReference type="InterPro" id="IPR014729">
    <property type="entry name" value="Rossmann-like_a/b/a_fold"/>
</dbReference>
<dbReference type="InterPro" id="IPR004821">
    <property type="entry name" value="Cyt_trans-like"/>
</dbReference>
<reference evidence="14" key="2">
    <citation type="submission" date="2025-09" db="UniProtKB">
        <authorList>
            <consortium name="Ensembl"/>
        </authorList>
    </citation>
    <scope>IDENTIFICATION</scope>
</reference>
<comment type="similarity">
    <text evidence="2">Belongs to the cytidylyltransferase family.</text>
</comment>
<keyword evidence="6" id="KW-0443">Lipid metabolism</keyword>
<dbReference type="SUPFAM" id="SSF52374">
    <property type="entry name" value="Nucleotidylyl transferase"/>
    <property type="match status" value="2"/>
</dbReference>
<keyword evidence="15" id="KW-1185">Reference proteome</keyword>
<evidence type="ECO:0000256" key="9">
    <source>
        <dbReference type="ARBA" id="ARBA00024191"/>
    </source>
</evidence>
<comment type="pathway">
    <text evidence="1">Lipid metabolism.</text>
</comment>
<keyword evidence="7" id="KW-0594">Phospholipid biosynthesis</keyword>
<evidence type="ECO:0000313" key="15">
    <source>
        <dbReference type="Proteomes" id="UP000265000"/>
    </source>
</evidence>
<evidence type="ECO:0000256" key="8">
    <source>
        <dbReference type="ARBA" id="ARBA00023264"/>
    </source>
</evidence>
<dbReference type="Gene3D" id="3.40.50.620">
    <property type="entry name" value="HUPs"/>
    <property type="match status" value="2"/>
</dbReference>
<evidence type="ECO:0000256" key="4">
    <source>
        <dbReference type="ARBA" id="ARBA00022679"/>
    </source>
</evidence>
<sequence length="391" mass="44410">RIRPLFGHAAAMKPPPPPPPKNRRVLCNSGSFIQSPPDTAHCIPLGPLSDLRISKHKGPPVFTQEERYKMVRAIKWVDEVVEGAPYVTTLGTLDKYNCNFCVHGDDITLTVDGKDTYEEVKKSGRYRECKRTQGVSTTDLVGRMLLMTKAHHRLSQNQHTDNFGKVILCLSQCPKGHSPWTGVSQFLQTSQKIIQFASGQEPQPGDTIIYVAGAFDLFHIGHVDFLEAVHMLAEKPYIIVGLHFDQVRLFTTIKKKIWIERSASWLYVSEVVIGAPFAVTKDLLDHFKVDLVCHGKTAIYPDRDGSDPYAEPRRRSILRTVDSGNSLTTDAIVQRIIKNSRLDLQYIIANKKRPFERLVYVVLTFLSRLLNLLYLYMPIYNVYLVVLFIFI</sequence>
<dbReference type="GO" id="GO:0004306">
    <property type="term" value="F:ethanolamine-phosphate cytidylyltransferase activity"/>
    <property type="evidence" value="ECO:0007669"/>
    <property type="project" value="UniProtKB-EC"/>
</dbReference>
<name>A0A3Q2QH77_FUNHE</name>
<evidence type="ECO:0000256" key="11">
    <source>
        <dbReference type="ARBA" id="ARBA00031473"/>
    </source>
</evidence>
<dbReference type="PANTHER" id="PTHR45780:SF2">
    <property type="entry name" value="ETHANOLAMINE-PHOSPHATE CYTIDYLYLTRANSFERASE"/>
    <property type="match status" value="1"/>
</dbReference>
<evidence type="ECO:0000256" key="10">
    <source>
        <dbReference type="ARBA" id="ARBA00024221"/>
    </source>
</evidence>
<evidence type="ECO:0000313" key="14">
    <source>
        <dbReference type="Ensembl" id="ENSFHEP00000025872.1"/>
    </source>
</evidence>
<comment type="pathway">
    <text evidence="9">Phospholipid metabolism; phosphatidylethanolamine biosynthesis; phosphatidylethanolamine from ethanolamine: step 2/3.</text>
</comment>
<keyword evidence="8" id="KW-1208">Phospholipid metabolism</keyword>
<evidence type="ECO:0000256" key="7">
    <source>
        <dbReference type="ARBA" id="ARBA00023209"/>
    </source>
</evidence>
<evidence type="ECO:0000256" key="3">
    <source>
        <dbReference type="ARBA" id="ARBA00022516"/>
    </source>
</evidence>
<keyword evidence="5" id="KW-0548">Nucleotidyltransferase</keyword>
<evidence type="ECO:0000256" key="12">
    <source>
        <dbReference type="SAM" id="MobiDB-lite"/>
    </source>
</evidence>
<protein>
    <recommendedName>
        <fullName evidence="10">ethanolamine-phosphate cytidylyltransferase</fullName>
        <ecNumber evidence="10">2.7.7.14</ecNumber>
    </recommendedName>
    <alternativeName>
        <fullName evidence="11">CTP:phosphoethanolamine cytidylyltransferase</fullName>
    </alternativeName>
</protein>
<dbReference type="STRING" id="8078.ENSFHEP00000025872"/>
<keyword evidence="4" id="KW-0808">Transferase</keyword>
<dbReference type="PANTHER" id="PTHR45780">
    <property type="entry name" value="ETHANOLAMINE-PHOSPHATE CYTIDYLYLTRANSFERASE"/>
    <property type="match status" value="1"/>
</dbReference>
<dbReference type="GO" id="GO:0006646">
    <property type="term" value="P:phosphatidylethanolamine biosynthetic process"/>
    <property type="evidence" value="ECO:0007669"/>
    <property type="project" value="UniProtKB-UniPathway"/>
</dbReference>
<evidence type="ECO:0000259" key="13">
    <source>
        <dbReference type="Pfam" id="PF01467"/>
    </source>
</evidence>
<organism evidence="14 15">
    <name type="scientific">Fundulus heteroclitus</name>
    <name type="common">Killifish</name>
    <name type="synonym">Mummichog</name>
    <dbReference type="NCBI Taxonomy" id="8078"/>
    <lineage>
        <taxon>Eukaryota</taxon>
        <taxon>Metazoa</taxon>
        <taxon>Chordata</taxon>
        <taxon>Craniata</taxon>
        <taxon>Vertebrata</taxon>
        <taxon>Euteleostomi</taxon>
        <taxon>Actinopterygii</taxon>
        <taxon>Neopterygii</taxon>
        <taxon>Teleostei</taxon>
        <taxon>Neoteleostei</taxon>
        <taxon>Acanthomorphata</taxon>
        <taxon>Ovalentaria</taxon>
        <taxon>Atherinomorphae</taxon>
        <taxon>Cyprinodontiformes</taxon>
        <taxon>Fundulidae</taxon>
        <taxon>Fundulus</taxon>
    </lineage>
</organism>
<dbReference type="Proteomes" id="UP000265000">
    <property type="component" value="Unplaced"/>
</dbReference>
<feature type="domain" description="Cytidyltransferase-like" evidence="13">
    <location>
        <begin position="211"/>
        <end position="299"/>
    </location>
</feature>
<dbReference type="GeneTree" id="ENSGT00550000075065"/>
<dbReference type="Ensembl" id="ENSFHET00000004118.1">
    <property type="protein sequence ID" value="ENSFHEP00000025872.1"/>
    <property type="gene ID" value="ENSFHEG00000008392.1"/>
</dbReference>
<feature type="region of interest" description="Disordered" evidence="12">
    <location>
        <begin position="1"/>
        <end position="21"/>
    </location>
</feature>
<evidence type="ECO:0000256" key="2">
    <source>
        <dbReference type="ARBA" id="ARBA00010101"/>
    </source>
</evidence>
<dbReference type="GO" id="GO:0005737">
    <property type="term" value="C:cytoplasm"/>
    <property type="evidence" value="ECO:0007669"/>
    <property type="project" value="TreeGrafter"/>
</dbReference>
<evidence type="ECO:0000256" key="6">
    <source>
        <dbReference type="ARBA" id="ARBA00023098"/>
    </source>
</evidence>
<reference evidence="14" key="1">
    <citation type="submission" date="2025-08" db="UniProtKB">
        <authorList>
            <consortium name="Ensembl"/>
        </authorList>
    </citation>
    <scope>IDENTIFICATION</scope>
</reference>
<dbReference type="UniPathway" id="UPA00558">
    <property type="reaction ID" value="UER00742"/>
</dbReference>
<accession>A0A3Q2QH77</accession>
<dbReference type="Pfam" id="PF01467">
    <property type="entry name" value="CTP_transf_like"/>
    <property type="match status" value="2"/>
</dbReference>
<proteinExistence type="inferred from homology"/>
<dbReference type="NCBIfam" id="TIGR00125">
    <property type="entry name" value="cyt_tran_rel"/>
    <property type="match status" value="1"/>
</dbReference>
<evidence type="ECO:0000256" key="1">
    <source>
        <dbReference type="ARBA" id="ARBA00005189"/>
    </source>
</evidence>
<dbReference type="AlphaFoldDB" id="A0A3Q2QH77"/>
<feature type="domain" description="Cytidyltransferase-like" evidence="13">
    <location>
        <begin position="54"/>
        <end position="141"/>
    </location>
</feature>